<dbReference type="Proteomes" id="UP000264353">
    <property type="component" value="Chromosome A10"/>
</dbReference>
<protein>
    <submittedName>
        <fullName evidence="1">Uncharacterized protein</fullName>
    </submittedName>
</protein>
<sequence length="77" mass="8707">MKQINWARAKRFVGLQFQQQTLVDLCDSRNKLWKEFCFTQSKGGGVVIRDEFVVITILEHYPQAPSPTLSSSAPAPP</sequence>
<name>A0A397XIE7_BRACM</name>
<organism evidence="1 2">
    <name type="scientific">Brassica campestris</name>
    <name type="common">Field mustard</name>
    <dbReference type="NCBI Taxonomy" id="3711"/>
    <lineage>
        <taxon>Eukaryota</taxon>
        <taxon>Viridiplantae</taxon>
        <taxon>Streptophyta</taxon>
        <taxon>Embryophyta</taxon>
        <taxon>Tracheophyta</taxon>
        <taxon>Spermatophyta</taxon>
        <taxon>Magnoliopsida</taxon>
        <taxon>eudicotyledons</taxon>
        <taxon>Gunneridae</taxon>
        <taxon>Pentapetalae</taxon>
        <taxon>rosids</taxon>
        <taxon>malvids</taxon>
        <taxon>Brassicales</taxon>
        <taxon>Brassicaceae</taxon>
        <taxon>Brassiceae</taxon>
        <taxon>Brassica</taxon>
    </lineage>
</organism>
<proteinExistence type="predicted"/>
<gene>
    <name evidence="1" type="ORF">BRARA_J00532</name>
</gene>
<evidence type="ECO:0000313" key="2">
    <source>
        <dbReference type="Proteomes" id="UP000264353"/>
    </source>
</evidence>
<dbReference type="EMBL" id="CM010637">
    <property type="protein sequence ID" value="RID40492.1"/>
    <property type="molecule type" value="Genomic_DNA"/>
</dbReference>
<dbReference type="AlphaFoldDB" id="A0A397XIE7"/>
<accession>A0A397XIE7</accession>
<evidence type="ECO:0000313" key="1">
    <source>
        <dbReference type="EMBL" id="RID40492.1"/>
    </source>
</evidence>
<reference evidence="1 2" key="1">
    <citation type="submission" date="2018-06" db="EMBL/GenBank/DDBJ databases">
        <title>WGS assembly of Brassica rapa FPsc.</title>
        <authorList>
            <person name="Bowman J."/>
            <person name="Kohchi T."/>
            <person name="Yamato K."/>
            <person name="Jenkins J."/>
            <person name="Shu S."/>
            <person name="Ishizaki K."/>
            <person name="Yamaoka S."/>
            <person name="Nishihama R."/>
            <person name="Nakamura Y."/>
            <person name="Berger F."/>
            <person name="Adam C."/>
            <person name="Aki S."/>
            <person name="Althoff F."/>
            <person name="Araki T."/>
            <person name="Arteaga-Vazquez M."/>
            <person name="Balasubrmanian S."/>
            <person name="Bauer D."/>
            <person name="Boehm C."/>
            <person name="Briginshaw L."/>
            <person name="Caballero-Perez J."/>
            <person name="Catarino B."/>
            <person name="Chen F."/>
            <person name="Chiyoda S."/>
            <person name="Chovatia M."/>
            <person name="Davies K."/>
            <person name="Delmans M."/>
            <person name="Demura T."/>
            <person name="Dierschke T."/>
            <person name="Dolan L."/>
            <person name="Dorantes-Acosta A."/>
            <person name="Eklund D."/>
            <person name="Florent S."/>
            <person name="Flores-Sandoval E."/>
            <person name="Fujiyama A."/>
            <person name="Fukuzawa H."/>
            <person name="Galik B."/>
            <person name="Grimanelli D."/>
            <person name="Grimwood J."/>
            <person name="Grossniklaus U."/>
            <person name="Hamada T."/>
            <person name="Haseloff J."/>
            <person name="Hetherington A."/>
            <person name="Higo A."/>
            <person name="Hirakawa Y."/>
            <person name="Hundley H."/>
            <person name="Ikeda Y."/>
            <person name="Inoue K."/>
            <person name="Inoue S."/>
            <person name="Ishida S."/>
            <person name="Jia Q."/>
            <person name="Kakita M."/>
            <person name="Kanazawa T."/>
            <person name="Kawai Y."/>
            <person name="Kawashima T."/>
            <person name="Kennedy M."/>
            <person name="Kinose K."/>
            <person name="Kinoshita T."/>
            <person name="Kohara Y."/>
            <person name="Koide E."/>
            <person name="Komatsu K."/>
            <person name="Kopischke S."/>
            <person name="Kubo M."/>
            <person name="Kyozuka J."/>
            <person name="Lagercrantz U."/>
            <person name="Lin S."/>
            <person name="Lindquist E."/>
            <person name="Lipzen A."/>
            <person name="Lu C."/>
            <person name="Luna E."/>
            <person name="Martienssen R."/>
            <person name="Minamino N."/>
            <person name="Mizutani M."/>
            <person name="Mizutani M."/>
            <person name="Mochizuki N."/>
            <person name="Monte I."/>
            <person name="Mosher R."/>
            <person name="Nagasaki H."/>
            <person name="Nakagami H."/>
            <person name="Naramoto S."/>
            <person name="Nishitani K."/>
            <person name="Ohtani M."/>
            <person name="Okamoto T."/>
            <person name="Okumura M."/>
            <person name="Phillips J."/>
            <person name="Pollak B."/>
            <person name="Reinders A."/>
            <person name="Roevekamp M."/>
            <person name="Sano R."/>
            <person name="Sawa S."/>
            <person name="Schmid M."/>
            <person name="Shirakawa M."/>
            <person name="Solano R."/>
            <person name="Spunde A."/>
            <person name="Suetsugu N."/>
            <person name="Sugano S."/>
            <person name="Sugiyama A."/>
            <person name="Sun R."/>
            <person name="Suzuki Y."/>
            <person name="Takenaka M."/>
            <person name="Takezawa D."/>
            <person name="Tomogane H."/>
            <person name="Tsuzuki M."/>
            <person name="Ueda T."/>
            <person name="Umeda M."/>
            <person name="Ward J."/>
            <person name="Watanabe Y."/>
            <person name="Yazaki K."/>
            <person name="Yokoyama R."/>
            <person name="Yoshitake Y."/>
            <person name="Yotsui I."/>
            <person name="Zachgo S."/>
            <person name="Schmutz J."/>
        </authorList>
    </citation>
    <scope>NUCLEOTIDE SEQUENCE [LARGE SCALE GENOMIC DNA]</scope>
    <source>
        <strain evidence="2">cv. B-3</strain>
    </source>
</reference>